<feature type="region of interest" description="Disordered" evidence="6">
    <location>
        <begin position="587"/>
        <end position="642"/>
    </location>
</feature>
<dbReference type="PROSITE" id="PS00028">
    <property type="entry name" value="ZINC_FINGER_C2H2_1"/>
    <property type="match status" value="2"/>
</dbReference>
<evidence type="ECO:0000313" key="8">
    <source>
        <dbReference type="EMBL" id="KAG0312118.1"/>
    </source>
</evidence>
<evidence type="ECO:0000256" key="6">
    <source>
        <dbReference type="SAM" id="MobiDB-lite"/>
    </source>
</evidence>
<evidence type="ECO:0000256" key="5">
    <source>
        <dbReference type="PROSITE-ProRule" id="PRU00042"/>
    </source>
</evidence>
<keyword evidence="4" id="KW-0862">Zinc</keyword>
<dbReference type="PROSITE" id="PS50157">
    <property type="entry name" value="ZINC_FINGER_C2H2_2"/>
    <property type="match status" value="2"/>
</dbReference>
<keyword evidence="3 5" id="KW-0863">Zinc-finger</keyword>
<dbReference type="AlphaFoldDB" id="A0A9P6R864"/>
<keyword evidence="9" id="KW-1185">Reference proteome</keyword>
<feature type="compositionally biased region" description="Low complexity" evidence="6">
    <location>
        <begin position="378"/>
        <end position="392"/>
    </location>
</feature>
<feature type="region of interest" description="Disordered" evidence="6">
    <location>
        <begin position="347"/>
        <end position="393"/>
    </location>
</feature>
<dbReference type="PANTHER" id="PTHR23057:SF0">
    <property type="entry name" value="JUXTAPOSED WITH ANOTHER ZINC FINGER PROTEIN 1"/>
    <property type="match status" value="1"/>
</dbReference>
<proteinExistence type="predicted"/>
<gene>
    <name evidence="8" type="primary">SFP1</name>
    <name evidence="8" type="ORF">BGZ99_009713</name>
</gene>
<sequence>MPATIPTPNINITAPSSSSSSSSSRYHTSSGTPNGAAGSLTFGHMSLSNSVASSPFNAEALAAATALRRPSLVLSVGSFHSAQLRRPSFFAPFPYGQSPQQFDALQDYSSSPSRRGGSGAGDVYQRDLEANYCSNFSCCGITLGDLHALLQHYEESHVRFEEEDDNGHPVPAGFADDDGWSTSSESAPNSPRPHGRQPNHLKGSSSSTLSANAAAAATVAALTASQHHHHLLQQHQQQQQQQQQDHKLTPLSFLNFKKKANGVSLSDIYAEDTEFPTTEDTMASASAFSNSLLRTAVQAEFSSLANKKRDLSAYSTSFDTHSPMAKKSSNFQNMTLSSATATFNPQTGIATPGASSSSASASASSASSSSRNGPQENGSAKSSTSTAMAAGGQSQEDLLGSVTDYLQLAMKQGLLPDCGEVGSPAYLQAAEDLIKKREELVSIMESIGKSGTSSAEKPYRCQVSGCDKAYKNPNGLKYHNQHGHCSASGLADSEGPESKPYMCTFMDCGKRYKNLNGLKYHIEHSHPNLTAALRAHQAGLTSHPLLINGVFANNQAAALAITAALSAVETSPMMMAAINAITASAANNNNNNNNNTVKNNGNNNSNNSRTSNLSNRLSPPSDHTPDSSPSPTLKSTAASAVPSAPTIMTGNINLSAYRGGDGNVFSTDVTPMTSPVLGRATLPGLSPLSIKTSLGGIATPSSLSPTLSSAAPKSPTSISQVSTLTAALAAVTVEQQRQQQQRTVM</sequence>
<evidence type="ECO:0000256" key="2">
    <source>
        <dbReference type="ARBA" id="ARBA00022737"/>
    </source>
</evidence>
<dbReference type="SMART" id="SM00355">
    <property type="entry name" value="ZnF_C2H2"/>
    <property type="match status" value="3"/>
</dbReference>
<dbReference type="PANTHER" id="PTHR23057">
    <property type="entry name" value="JUXTAPOSED WITH ANOTHER ZINC FINGER PROTEIN 1"/>
    <property type="match status" value="1"/>
</dbReference>
<feature type="region of interest" description="Disordered" evidence="6">
    <location>
        <begin position="1"/>
        <end position="33"/>
    </location>
</feature>
<dbReference type="EMBL" id="JAAAIP010000842">
    <property type="protein sequence ID" value="KAG0312118.1"/>
    <property type="molecule type" value="Genomic_DNA"/>
</dbReference>
<name>A0A9P6R864_9FUNG</name>
<dbReference type="SUPFAM" id="SSF57667">
    <property type="entry name" value="beta-beta-alpha zinc fingers"/>
    <property type="match status" value="1"/>
</dbReference>
<feature type="compositionally biased region" description="Polar residues" evidence="6">
    <location>
        <begin position="1"/>
        <end position="15"/>
    </location>
</feature>
<dbReference type="Gene3D" id="3.30.160.60">
    <property type="entry name" value="Classic Zinc Finger"/>
    <property type="match status" value="2"/>
</dbReference>
<dbReference type="InterPro" id="IPR036236">
    <property type="entry name" value="Znf_C2H2_sf"/>
</dbReference>
<dbReference type="Proteomes" id="UP000738325">
    <property type="component" value="Unassembled WGS sequence"/>
</dbReference>
<organism evidence="8 9">
    <name type="scientific">Dissophora globulifera</name>
    <dbReference type="NCBI Taxonomy" id="979702"/>
    <lineage>
        <taxon>Eukaryota</taxon>
        <taxon>Fungi</taxon>
        <taxon>Fungi incertae sedis</taxon>
        <taxon>Mucoromycota</taxon>
        <taxon>Mortierellomycotina</taxon>
        <taxon>Mortierellomycetes</taxon>
        <taxon>Mortierellales</taxon>
        <taxon>Mortierellaceae</taxon>
        <taxon>Dissophora</taxon>
    </lineage>
</organism>
<keyword evidence="1" id="KW-0479">Metal-binding</keyword>
<reference evidence="8" key="1">
    <citation type="journal article" date="2020" name="Fungal Divers.">
        <title>Resolving the Mortierellaceae phylogeny through synthesis of multi-gene phylogenetics and phylogenomics.</title>
        <authorList>
            <person name="Vandepol N."/>
            <person name="Liber J."/>
            <person name="Desiro A."/>
            <person name="Na H."/>
            <person name="Kennedy M."/>
            <person name="Barry K."/>
            <person name="Grigoriev I.V."/>
            <person name="Miller A.N."/>
            <person name="O'Donnell K."/>
            <person name="Stajich J.E."/>
            <person name="Bonito G."/>
        </authorList>
    </citation>
    <scope>NUCLEOTIDE SEQUENCE</scope>
    <source>
        <strain evidence="8">REB-010B</strain>
    </source>
</reference>
<feature type="region of interest" description="Disordered" evidence="6">
    <location>
        <begin position="101"/>
        <end position="120"/>
    </location>
</feature>
<dbReference type="InterPro" id="IPR013087">
    <property type="entry name" value="Znf_C2H2_type"/>
</dbReference>
<evidence type="ECO:0000313" key="9">
    <source>
        <dbReference type="Proteomes" id="UP000738325"/>
    </source>
</evidence>
<evidence type="ECO:0000256" key="1">
    <source>
        <dbReference type="ARBA" id="ARBA00022723"/>
    </source>
</evidence>
<evidence type="ECO:0000256" key="3">
    <source>
        <dbReference type="ARBA" id="ARBA00022771"/>
    </source>
</evidence>
<evidence type="ECO:0000259" key="7">
    <source>
        <dbReference type="PROSITE" id="PS50157"/>
    </source>
</evidence>
<comment type="caution">
    <text evidence="8">The sequence shown here is derived from an EMBL/GenBank/DDBJ whole genome shotgun (WGS) entry which is preliminary data.</text>
</comment>
<feature type="compositionally biased region" description="Low complexity" evidence="6">
    <location>
        <begin position="354"/>
        <end position="370"/>
    </location>
</feature>
<dbReference type="OrthoDB" id="3269380at2759"/>
<dbReference type="GO" id="GO:0005634">
    <property type="term" value="C:nucleus"/>
    <property type="evidence" value="ECO:0007669"/>
    <property type="project" value="TreeGrafter"/>
</dbReference>
<keyword evidence="2" id="KW-0677">Repeat</keyword>
<feature type="compositionally biased region" description="Low complexity" evidence="6">
    <location>
        <begin position="233"/>
        <end position="243"/>
    </location>
</feature>
<dbReference type="InterPro" id="IPR051580">
    <property type="entry name" value="ZnF-Chromatin_assoc"/>
</dbReference>
<evidence type="ECO:0000256" key="4">
    <source>
        <dbReference type="ARBA" id="ARBA00022833"/>
    </source>
</evidence>
<accession>A0A9P6R864</accession>
<dbReference type="GO" id="GO:0008270">
    <property type="term" value="F:zinc ion binding"/>
    <property type="evidence" value="ECO:0007669"/>
    <property type="project" value="UniProtKB-KW"/>
</dbReference>
<feature type="domain" description="C2H2-type" evidence="7">
    <location>
        <begin position="501"/>
        <end position="531"/>
    </location>
</feature>
<feature type="domain" description="C2H2-type" evidence="7">
    <location>
        <begin position="459"/>
        <end position="489"/>
    </location>
</feature>
<feature type="region of interest" description="Disordered" evidence="6">
    <location>
        <begin position="160"/>
        <end position="246"/>
    </location>
</feature>
<feature type="compositionally biased region" description="Low complexity" evidence="6">
    <location>
        <begin position="204"/>
        <end position="225"/>
    </location>
</feature>
<protein>
    <submittedName>
        <fullName evidence="8">Transcriptional regulator of ribosomal biogenesis protein</fullName>
    </submittedName>
</protein>
<feature type="compositionally biased region" description="Polar residues" evidence="6">
    <location>
        <begin position="180"/>
        <end position="189"/>
    </location>
</feature>